<sequence>MRPVVLVHGLLGTPEAHFGACAPWWGHPVVPFNLPGHGPRHEAATDQTAVAVDDLCALVHAQRERPLLVGVSYLGAAVAFRAAEKAAGAVHGLVISGYSFTMAPDALERWLTAFTRMAREQQPSRAYFTQLHGEKWPRLISSTAEELRRGLLRVPDRADLEHLDLPVLLVNGALLEAERLAVQPAAQSGADVAVVAGAGHLVPRDCPRSFVAAVEEFSARIDQERTVFHERRRSTVPTASTPAPEAPTAAGGVPAAAQNRSDRPATTPDTASTAALPTSVERSPAAPPGKEPAPPRAAARHLLASYGVARVCSLPAAAIAGLSSHRLANRMDEADALDARWRAESRQVAEALTAVVPRLTDREQRRRTLDIRRLLHRGADLTEEQLAELAALPDAAGEIDGARRLRALHACRAEVTSGLAEEYEQARRAEQAVLAELGVDPGIVMSAQLTGANVAQNIRRFARDVAAGDANDKRSRTTEATLVNLISRSALKPSPFGRLVHTRPVLFTDAPDADAAESTTTPGPLRSVCRLPRQLVDWVERTLCRHPDLRHAVVLRRAPVVARARGGVALLVRGRDGTDQPASAERIVRADDDALLAAVLELPADQPISVPELHRRCAERSGVDFSALEAGVEELVESGVLAADLGVGEQEPAPMDRLTRLLPPDGDPRLRTVVGRLCDIETGFGAMGAEQREAALADVRTCVAELAELCDVPLPPMEAARSLIYEDLVTTQPRRESRATWKRHLPALSTLHGLVPLFDDDAHVRAIVADVVRRAFGPGPHRLLTLYSALSAPKMRALLMQRLRELSAPVPMELRGLQDAILGQAAVHDGAESTLDRGQLMEAVAGLPGWVTRWERVGWQVQRARETDQILVVNDVSVGYARAISRFCGAYELADPASAGFTGRVRADIARHDDPDAPLTDLCAVLGINSNIHPPLLDRHLRYPCGTPERWGGDAGISLEECWAEVDVPAGRLRLRHGRSGPALRLVPLNFLLNDLAPQFYRFLNFFGTGALANIAWWDRVDQRRPERNGIRRYPRVRLDDVVLARRAWKVPVSELPDLNGLSRLDTHRAVRRWRADVGLPEQVFCRSMTVPDPLVPRTNDEQESWSQRLQKFPTSGERKPALVDFASVTSVSSWLRTLRRGTTELTFQECLPEVATGRAGDPGGHVTEFTIETTSEAG</sequence>
<feature type="compositionally biased region" description="Low complexity" evidence="1">
    <location>
        <begin position="235"/>
        <end position="257"/>
    </location>
</feature>
<dbReference type="InterPro" id="IPR029058">
    <property type="entry name" value="AB_hydrolase_fold"/>
</dbReference>
<feature type="compositionally biased region" description="Pro residues" evidence="1">
    <location>
        <begin position="285"/>
        <end position="295"/>
    </location>
</feature>
<dbReference type="EMBL" id="FMCT01000006">
    <property type="protein sequence ID" value="SCF23630.1"/>
    <property type="molecule type" value="Genomic_DNA"/>
</dbReference>
<protein>
    <submittedName>
        <fullName evidence="2">Pimeloyl-ACP methyl ester carboxylesterase</fullName>
    </submittedName>
</protein>
<dbReference type="Gene3D" id="3.40.50.1820">
    <property type="entry name" value="alpha/beta hydrolase"/>
    <property type="match status" value="1"/>
</dbReference>
<organism evidence="2 3">
    <name type="scientific">Micromonospora carbonacea</name>
    <dbReference type="NCBI Taxonomy" id="47853"/>
    <lineage>
        <taxon>Bacteria</taxon>
        <taxon>Bacillati</taxon>
        <taxon>Actinomycetota</taxon>
        <taxon>Actinomycetes</taxon>
        <taxon>Micromonosporales</taxon>
        <taxon>Micromonosporaceae</taxon>
        <taxon>Micromonospora</taxon>
    </lineage>
</organism>
<dbReference type="PANTHER" id="PTHR43194">
    <property type="entry name" value="HYDROLASE ALPHA/BETA FOLD FAMILY"/>
    <property type="match status" value="1"/>
</dbReference>
<dbReference type="RefSeq" id="WP_083302708.1">
    <property type="nucleotide sequence ID" value="NZ_FMCT01000006.1"/>
</dbReference>
<accession>A0A1C4YSJ3</accession>
<keyword evidence="3" id="KW-1185">Reference proteome</keyword>
<evidence type="ECO:0000256" key="1">
    <source>
        <dbReference type="SAM" id="MobiDB-lite"/>
    </source>
</evidence>
<dbReference type="InterPro" id="IPR050228">
    <property type="entry name" value="Carboxylesterase_BioH"/>
</dbReference>
<proteinExistence type="predicted"/>
<feature type="region of interest" description="Disordered" evidence="1">
    <location>
        <begin position="225"/>
        <end position="296"/>
    </location>
</feature>
<dbReference type="AlphaFoldDB" id="A0A1C4YSJ3"/>
<dbReference type="Proteomes" id="UP000183585">
    <property type="component" value="Unassembled WGS sequence"/>
</dbReference>
<evidence type="ECO:0000313" key="2">
    <source>
        <dbReference type="EMBL" id="SCF23630.1"/>
    </source>
</evidence>
<dbReference type="PANTHER" id="PTHR43194:SF2">
    <property type="entry name" value="PEROXISOMAL MEMBRANE PROTEIN LPX1"/>
    <property type="match status" value="1"/>
</dbReference>
<reference evidence="3" key="1">
    <citation type="submission" date="2016-06" db="EMBL/GenBank/DDBJ databases">
        <authorList>
            <person name="Varghese N."/>
            <person name="Submissions Spin"/>
        </authorList>
    </citation>
    <scope>NUCLEOTIDE SEQUENCE [LARGE SCALE GENOMIC DNA]</scope>
    <source>
        <strain evidence="3">DSM 43168</strain>
    </source>
</reference>
<evidence type="ECO:0000313" key="3">
    <source>
        <dbReference type="Proteomes" id="UP000183585"/>
    </source>
</evidence>
<feature type="compositionally biased region" description="Low complexity" evidence="1">
    <location>
        <begin position="264"/>
        <end position="278"/>
    </location>
</feature>
<name>A0A1C4YSJ3_9ACTN</name>
<gene>
    <name evidence="2" type="ORF">GA0070563_106394</name>
</gene>
<dbReference type="SUPFAM" id="SSF53474">
    <property type="entry name" value="alpha/beta-Hydrolases"/>
    <property type="match status" value="1"/>
</dbReference>